<sequence>MGTSKSLDTQPQQMAEEKKSIKYLLKKPFRALFQKDKHKKDSLTHNKDVITQQNIYDVPKPETNIAVLLEKFNKLELQKKQEQQTEEEEDEFQNFSYIIIKEEDDKRSSRIDSHSSEDSGFADKCIAIDSEDEKEDRNIIDSLKNLKVDTDDSSEGSKVEAEDKKEENKKRKKKLQTVYTSRGPIKNRVANFGTSLHTHPYGQDNAENVYRQNQVNKHTFSGGQVIVIEERPKTENVSEIDIAIKQVELNVQNFLHNSQQEQNDRWQIAQEFVNDNSRTVDDILAEFIDQSIELTNEITNYTTIKCPSPNPVEQFSKADHTEEYDIDLSMIDSRLENQSIFPTPPRSENVPSPMSDSQASFYPTNSDYILSPDTSSPIYNSDYEKYQDLTSIEEYPSCITDNVESDKESTDKKRGRSSSSSMTLKQFKDLQKEIVSKFSKKDCCQIDRRPCKEIFKEYLHKLELEERKSICFKVAQLDLQACYGVLHHILLNLSKGTDENLNMSLFVLICEKVLSMKPSLFVSDFGLSLLKATVLRCNTRPILTRYLVQCIRTVTRSDAYKPTKEYVFSEVDALGDTLVTACARGGDAYADALAEIVRSEDGDIPLFNIHQPNTDGYTALHVCCNEHSARTSTAHALHVLLRHAGADLWRGDIKGGDTPLHVAVNSANCDLTIIMIIFQSIDRKEWKKLAHVQNRSSVTPLEYARSAIKSASRQNYPIEVLDFLKKCR</sequence>
<feature type="region of interest" description="Disordered" evidence="1">
    <location>
        <begin position="148"/>
        <end position="175"/>
    </location>
</feature>
<keyword evidence="3" id="KW-1185">Reference proteome</keyword>
<dbReference type="EMBL" id="CAKOGL010000001">
    <property type="protein sequence ID" value="CAH2083828.1"/>
    <property type="molecule type" value="Genomic_DNA"/>
</dbReference>
<protein>
    <submittedName>
        <fullName evidence="2">Uncharacterized protein</fullName>
    </submittedName>
</protein>
<dbReference type="AlphaFoldDB" id="A0AAU9TBA3"/>
<dbReference type="InterPro" id="IPR036770">
    <property type="entry name" value="Ankyrin_rpt-contain_sf"/>
</dbReference>
<comment type="caution">
    <text evidence="2">The sequence shown here is derived from an EMBL/GenBank/DDBJ whole genome shotgun (WGS) entry which is preliminary data.</text>
</comment>
<feature type="region of interest" description="Disordered" evidence="1">
    <location>
        <begin position="343"/>
        <end position="364"/>
    </location>
</feature>
<feature type="compositionally biased region" description="Polar residues" evidence="1">
    <location>
        <begin position="349"/>
        <end position="364"/>
    </location>
</feature>
<feature type="region of interest" description="Disordered" evidence="1">
    <location>
        <begin position="401"/>
        <end position="422"/>
    </location>
</feature>
<evidence type="ECO:0000313" key="2">
    <source>
        <dbReference type="EMBL" id="CAH2083828.1"/>
    </source>
</evidence>
<accession>A0AAU9TBA3</accession>
<dbReference type="Proteomes" id="UP001153954">
    <property type="component" value="Unassembled WGS sequence"/>
</dbReference>
<name>A0AAU9TBA3_EUPED</name>
<reference evidence="2" key="1">
    <citation type="submission" date="2022-03" db="EMBL/GenBank/DDBJ databases">
        <authorList>
            <person name="Tunstrom K."/>
        </authorList>
    </citation>
    <scope>NUCLEOTIDE SEQUENCE</scope>
</reference>
<feature type="region of interest" description="Disordered" evidence="1">
    <location>
        <begin position="106"/>
        <end position="125"/>
    </location>
</feature>
<feature type="compositionally biased region" description="Basic and acidic residues" evidence="1">
    <location>
        <begin position="106"/>
        <end position="117"/>
    </location>
</feature>
<evidence type="ECO:0000313" key="3">
    <source>
        <dbReference type="Proteomes" id="UP001153954"/>
    </source>
</evidence>
<gene>
    <name evidence="2" type="ORF">EEDITHA_LOCUS457</name>
</gene>
<dbReference type="SUPFAM" id="SSF48403">
    <property type="entry name" value="Ankyrin repeat"/>
    <property type="match status" value="1"/>
</dbReference>
<dbReference type="Gene3D" id="1.25.40.20">
    <property type="entry name" value="Ankyrin repeat-containing domain"/>
    <property type="match status" value="1"/>
</dbReference>
<organism evidence="2 3">
    <name type="scientific">Euphydryas editha</name>
    <name type="common">Edith's checkerspot</name>
    <dbReference type="NCBI Taxonomy" id="104508"/>
    <lineage>
        <taxon>Eukaryota</taxon>
        <taxon>Metazoa</taxon>
        <taxon>Ecdysozoa</taxon>
        <taxon>Arthropoda</taxon>
        <taxon>Hexapoda</taxon>
        <taxon>Insecta</taxon>
        <taxon>Pterygota</taxon>
        <taxon>Neoptera</taxon>
        <taxon>Endopterygota</taxon>
        <taxon>Lepidoptera</taxon>
        <taxon>Glossata</taxon>
        <taxon>Ditrysia</taxon>
        <taxon>Papilionoidea</taxon>
        <taxon>Nymphalidae</taxon>
        <taxon>Nymphalinae</taxon>
        <taxon>Euphydryas</taxon>
    </lineage>
</organism>
<evidence type="ECO:0000256" key="1">
    <source>
        <dbReference type="SAM" id="MobiDB-lite"/>
    </source>
</evidence>
<proteinExistence type="predicted"/>
<feature type="compositionally biased region" description="Basic and acidic residues" evidence="1">
    <location>
        <begin position="148"/>
        <end position="169"/>
    </location>
</feature>